<gene>
    <name evidence="10" type="ORF">OSTQU699_LOCUS1076</name>
</gene>
<evidence type="ECO:0000256" key="2">
    <source>
        <dbReference type="ARBA" id="ARBA00004245"/>
    </source>
</evidence>
<evidence type="ECO:0000256" key="4">
    <source>
        <dbReference type="ARBA" id="ARBA00022741"/>
    </source>
</evidence>
<sequence length="230" mass="25645">MRSSLSDLQRAIKGLVVMSSELELMYNSMLTNAVPDAWAKVAYPSLKPLASWIKDYHDRIAFMRGWLEGGAPPCFWLPGFFFPQGFMTGVLQMHARKESIPIDALNFGFEVTEAETGDDVASPPEDGIYVNGLWIDNARWNRTTRRLDESEPGVMFSPLPVVHFKPVLNYVPPAGEYQTPLYKTSVRAGALSTTGQSTNFVLCVSLPIREGTESDFWVLQGVALMCMLDN</sequence>
<name>A0A8S1IWX8_9CHLO</name>
<keyword evidence="5" id="KW-0175">Coiled coil</keyword>
<comment type="subcellular location">
    <subcellularLocation>
        <location evidence="1">Cell projection</location>
        <location evidence="1">Cilium</location>
    </subcellularLocation>
    <subcellularLocation>
        <location evidence="2">Cytoplasm</location>
        <location evidence="2">Cytoskeleton</location>
    </subcellularLocation>
</comment>
<dbReference type="Proteomes" id="UP000708148">
    <property type="component" value="Unassembled WGS sequence"/>
</dbReference>
<dbReference type="EMBL" id="CAJHUC010000382">
    <property type="protein sequence ID" value="CAD7695715.1"/>
    <property type="molecule type" value="Genomic_DNA"/>
</dbReference>
<dbReference type="GO" id="GO:0030286">
    <property type="term" value="C:dynein complex"/>
    <property type="evidence" value="ECO:0007669"/>
    <property type="project" value="InterPro"/>
</dbReference>
<dbReference type="InterPro" id="IPR026983">
    <property type="entry name" value="DHC"/>
</dbReference>
<keyword evidence="3" id="KW-0963">Cytoplasm</keyword>
<dbReference type="FunFam" id="3.10.490.20:FF:000005">
    <property type="entry name" value="Dynein axonemal heavy chain 6"/>
    <property type="match status" value="1"/>
</dbReference>
<dbReference type="InterPro" id="IPR043160">
    <property type="entry name" value="Dynein_C_barrel"/>
</dbReference>
<dbReference type="AlphaFoldDB" id="A0A8S1IWX8"/>
<dbReference type="OrthoDB" id="447173at2759"/>
<dbReference type="GO" id="GO:0007018">
    <property type="term" value="P:microtubule-based movement"/>
    <property type="evidence" value="ECO:0007669"/>
    <property type="project" value="InterPro"/>
</dbReference>
<evidence type="ECO:0000259" key="9">
    <source>
        <dbReference type="Pfam" id="PF18199"/>
    </source>
</evidence>
<dbReference type="PANTHER" id="PTHR22878:SF68">
    <property type="entry name" value="DYNEIN HEAVY CHAIN 6, AXONEMAL-LIKE"/>
    <property type="match status" value="1"/>
</dbReference>
<dbReference type="GO" id="GO:0000166">
    <property type="term" value="F:nucleotide binding"/>
    <property type="evidence" value="ECO:0007669"/>
    <property type="project" value="UniProtKB-KW"/>
</dbReference>
<dbReference type="InterPro" id="IPR041228">
    <property type="entry name" value="Dynein_C"/>
</dbReference>
<reference evidence="10" key="1">
    <citation type="submission" date="2020-12" db="EMBL/GenBank/DDBJ databases">
        <authorList>
            <person name="Iha C."/>
        </authorList>
    </citation>
    <scope>NUCLEOTIDE SEQUENCE</scope>
</reference>
<proteinExistence type="predicted"/>
<dbReference type="Gene3D" id="1.20.1270.280">
    <property type="match status" value="1"/>
</dbReference>
<keyword evidence="11" id="KW-1185">Reference proteome</keyword>
<comment type="caution">
    <text evidence="10">The sequence shown here is derived from an EMBL/GenBank/DDBJ whole genome shotgun (WGS) entry which is preliminary data.</text>
</comment>
<dbReference type="GO" id="GO:0045505">
    <property type="term" value="F:dynein intermediate chain binding"/>
    <property type="evidence" value="ECO:0007669"/>
    <property type="project" value="InterPro"/>
</dbReference>
<organism evidence="10 11">
    <name type="scientific">Ostreobium quekettii</name>
    <dbReference type="NCBI Taxonomy" id="121088"/>
    <lineage>
        <taxon>Eukaryota</taxon>
        <taxon>Viridiplantae</taxon>
        <taxon>Chlorophyta</taxon>
        <taxon>core chlorophytes</taxon>
        <taxon>Ulvophyceae</taxon>
        <taxon>TCBD clade</taxon>
        <taxon>Bryopsidales</taxon>
        <taxon>Ostreobineae</taxon>
        <taxon>Ostreobiaceae</taxon>
        <taxon>Ostreobium</taxon>
    </lineage>
</organism>
<evidence type="ECO:0000313" key="10">
    <source>
        <dbReference type="EMBL" id="CAD7695715.1"/>
    </source>
</evidence>
<evidence type="ECO:0000256" key="8">
    <source>
        <dbReference type="ARBA" id="ARBA00023273"/>
    </source>
</evidence>
<evidence type="ECO:0000313" key="11">
    <source>
        <dbReference type="Proteomes" id="UP000708148"/>
    </source>
</evidence>
<keyword evidence="7" id="KW-0206">Cytoskeleton</keyword>
<keyword evidence="4" id="KW-0547">Nucleotide-binding</keyword>
<dbReference type="Gene3D" id="3.10.490.20">
    <property type="match status" value="1"/>
</dbReference>
<evidence type="ECO:0000256" key="1">
    <source>
        <dbReference type="ARBA" id="ARBA00004138"/>
    </source>
</evidence>
<keyword evidence="8" id="KW-0966">Cell projection</keyword>
<evidence type="ECO:0000256" key="5">
    <source>
        <dbReference type="ARBA" id="ARBA00023054"/>
    </source>
</evidence>
<keyword evidence="6" id="KW-0969">Cilium</keyword>
<protein>
    <recommendedName>
        <fullName evidence="9">Dynein heavy chain C-terminal domain-containing protein</fullName>
    </recommendedName>
</protein>
<dbReference type="GO" id="GO:0005929">
    <property type="term" value="C:cilium"/>
    <property type="evidence" value="ECO:0007669"/>
    <property type="project" value="UniProtKB-SubCell"/>
</dbReference>
<dbReference type="PANTHER" id="PTHR22878">
    <property type="entry name" value="DYNEIN HEAVY CHAIN 6, AXONEMAL-LIKE-RELATED"/>
    <property type="match status" value="1"/>
</dbReference>
<dbReference type="GO" id="GO:0051959">
    <property type="term" value="F:dynein light intermediate chain binding"/>
    <property type="evidence" value="ECO:0007669"/>
    <property type="project" value="InterPro"/>
</dbReference>
<evidence type="ECO:0000256" key="6">
    <source>
        <dbReference type="ARBA" id="ARBA00023069"/>
    </source>
</evidence>
<accession>A0A8S1IWX8</accession>
<dbReference type="Pfam" id="PF18199">
    <property type="entry name" value="Dynein_C"/>
    <property type="match status" value="1"/>
</dbReference>
<feature type="domain" description="Dynein heavy chain C-terminal" evidence="9">
    <location>
        <begin position="1"/>
        <end position="226"/>
    </location>
</feature>
<evidence type="ECO:0000256" key="3">
    <source>
        <dbReference type="ARBA" id="ARBA00022490"/>
    </source>
</evidence>
<evidence type="ECO:0000256" key="7">
    <source>
        <dbReference type="ARBA" id="ARBA00023212"/>
    </source>
</evidence>